<dbReference type="PATRIC" id="fig|568814.3.peg.1207"/>
<dbReference type="Proteomes" id="UP000009077">
    <property type="component" value="Chromosome"/>
</dbReference>
<dbReference type="InterPro" id="IPR046228">
    <property type="entry name" value="DUF6261"/>
</dbReference>
<dbReference type="EMBL" id="FM252032">
    <property type="protein sequence ID" value="CAZ56033.1"/>
    <property type="molecule type" value="Genomic_DNA"/>
</dbReference>
<dbReference type="Pfam" id="PF19775">
    <property type="entry name" value="DUF6261"/>
    <property type="match status" value="1"/>
</dbReference>
<evidence type="ECO:0000313" key="1">
    <source>
        <dbReference type="EMBL" id="CAZ56033.1"/>
    </source>
</evidence>
<protein>
    <submittedName>
        <fullName evidence="1">Uncharacterized protein</fullName>
    </submittedName>
</protein>
<name>A0A0H3N025_STRS4</name>
<evidence type="ECO:0000313" key="2">
    <source>
        <dbReference type="Proteomes" id="UP000009077"/>
    </source>
</evidence>
<accession>A0A0H3N025</accession>
<gene>
    <name evidence="1" type="ordered locus">SSUBM407_1175</name>
</gene>
<keyword evidence="2" id="KW-1185">Reference proteome</keyword>
<reference evidence="1 2" key="1">
    <citation type="journal article" date="2009" name="PLoS ONE">
        <title>Rapid evolution of virulence and drug resistance in the emerging zoonotic pathogen Streptococcus suis.</title>
        <authorList>
            <person name="Holden M.T.G."/>
            <person name="Hauser H."/>
            <person name="Sanders M."/>
            <person name="Ngo T.H."/>
            <person name="Cherevach I."/>
            <person name="Cronin A."/>
            <person name="Goodhead I."/>
            <person name="Mungall K."/>
            <person name="Quail M.A."/>
            <person name="Price C."/>
            <person name="Rabbinowitsch E."/>
            <person name="Sharp S."/>
            <person name="Croucher N.J."/>
            <person name="Chieu T.B."/>
            <person name="Mai N.T.H."/>
            <person name="Diep T.S."/>
            <person name="Chinh N.T."/>
            <person name="Kehoe M."/>
            <person name="Leigh J.A."/>
            <person name="Ward P.N."/>
            <person name="Dowson C.G."/>
            <person name="Whatmore A.M."/>
            <person name="Chanter N."/>
            <person name="Iversen P."/>
            <person name="Gottschalk M."/>
            <person name="Slater J.D."/>
            <person name="Smith H.E."/>
            <person name="Spratt B.G."/>
            <person name="Xu J."/>
            <person name="Ye C."/>
            <person name="Bentley S."/>
            <person name="Barrell B.G."/>
            <person name="Schultsz C."/>
            <person name="Maskell D.J."/>
            <person name="Parkhill J."/>
        </authorList>
    </citation>
    <scope>NUCLEOTIDE SEQUENCE [LARGE SCALE GENOMIC DNA]</scope>
    <source>
        <strain evidence="1 2">BM407</strain>
    </source>
</reference>
<sequence length="258" mass="29604">MKIRIPLYAQHLNQAEFTQLITSSVDTLKQYSSSTNDPMVTDLIKQLEESLPLLKKSLKQKRGSDMTSNLNKALKNRKADYSAFVNGLKLFKNTRTPEKLQAYHRLQELIKLYKNTRSTNMQESSALIDSLLARLAKPPYSEDVSLLMLDEAIANLRESHESTYRLYLKRSQDTSTREKINSLEVRKTAFNLYTLLYSHLVNKISYDPTAPEKVILQVLNDIRQDFSERTRQKNQTGTNSATINIVTTLPQGKEIETT</sequence>
<proteinExistence type="predicted"/>
<organism evidence="1 2">
    <name type="scientific">Streptococcus suis (strain BM407)</name>
    <dbReference type="NCBI Taxonomy" id="568814"/>
    <lineage>
        <taxon>Bacteria</taxon>
        <taxon>Bacillati</taxon>
        <taxon>Bacillota</taxon>
        <taxon>Bacilli</taxon>
        <taxon>Lactobacillales</taxon>
        <taxon>Streptococcaceae</taxon>
        <taxon>Streptococcus</taxon>
    </lineage>
</organism>
<dbReference type="KEGG" id="ssb:SSUBM407_1175"/>
<dbReference type="HOGENOM" id="CLU_1089574_0_0_9"/>
<dbReference type="AlphaFoldDB" id="A0A0H3N025"/>
<dbReference type="GeneID" id="8153750"/>
<dbReference type="RefSeq" id="WP_012775631.1">
    <property type="nucleotide sequence ID" value="NC_012926.1"/>
</dbReference>